<gene>
    <name evidence="1" type="ordered locus">Tter_0965</name>
</gene>
<evidence type="ECO:0000313" key="1">
    <source>
        <dbReference type="EMBL" id="ACZ41882.1"/>
    </source>
</evidence>
<proteinExistence type="predicted"/>
<dbReference type="Proteomes" id="UP000000323">
    <property type="component" value="Chromosome 1"/>
</dbReference>
<sequence length="103" mass="11378">MSTRENFFAEQTISFIVIVESEPDVPNLYKISVPGVPGELFVSGTRSTAVSTARLALKHMIMDMTSDEIHSLRKASQERPNIPASAWMETVTIEIPKEKALAS</sequence>
<dbReference type="EMBL" id="CP001825">
    <property type="protein sequence ID" value="ACZ41882.1"/>
    <property type="molecule type" value="Genomic_DNA"/>
</dbReference>
<protein>
    <recommendedName>
        <fullName evidence="3">HicB-like antitoxin of toxin-antitoxin system domain-containing protein</fullName>
    </recommendedName>
</protein>
<dbReference type="AlphaFoldDB" id="D1CG26"/>
<name>D1CG26_THET1</name>
<organism evidence="1 2">
    <name type="scientific">Thermobaculum terrenum (strain ATCC BAA-798 / CCMEE 7001 / YNP1)</name>
    <dbReference type="NCBI Taxonomy" id="525904"/>
    <lineage>
        <taxon>Bacteria</taxon>
        <taxon>Bacillati</taxon>
        <taxon>Chloroflexota</taxon>
        <taxon>Chloroflexia</taxon>
        <taxon>Candidatus Thermobaculales</taxon>
        <taxon>Candidatus Thermobaculaceae</taxon>
        <taxon>Thermobaculum</taxon>
    </lineage>
</organism>
<dbReference type="HOGENOM" id="CLU_2262519_0_0_0"/>
<dbReference type="KEGG" id="ttr:Tter_0965"/>
<reference evidence="2" key="1">
    <citation type="journal article" date="2010" name="Stand. Genomic Sci.">
        <title>Complete genome sequence of 'Thermobaculum terrenum' type strain (YNP1).</title>
        <authorList>
            <person name="Kiss H."/>
            <person name="Cleland D."/>
            <person name="Lapidus A."/>
            <person name="Lucas S."/>
            <person name="Glavina Del Rio T."/>
            <person name="Nolan M."/>
            <person name="Tice H."/>
            <person name="Han C."/>
            <person name="Goodwin L."/>
            <person name="Pitluck S."/>
            <person name="Liolios K."/>
            <person name="Ivanova N."/>
            <person name="Mavromatis K."/>
            <person name="Ovchinnikova G."/>
            <person name="Pati A."/>
            <person name="Chen A."/>
            <person name="Palaniappan K."/>
            <person name="Land M."/>
            <person name="Hauser L."/>
            <person name="Chang Y."/>
            <person name="Jeffries C."/>
            <person name="Lu M."/>
            <person name="Brettin T."/>
            <person name="Detter J."/>
            <person name="Goker M."/>
            <person name="Tindall B."/>
            <person name="Beck B."/>
            <person name="McDermott T."/>
            <person name="Woyke T."/>
            <person name="Bristow J."/>
            <person name="Eisen J."/>
            <person name="Markowitz V."/>
            <person name="Hugenholtz P."/>
            <person name="Kyrpides N."/>
            <person name="Klenk H."/>
            <person name="Cheng J."/>
        </authorList>
    </citation>
    <scope>NUCLEOTIDE SEQUENCE [LARGE SCALE GENOMIC DNA]</scope>
    <source>
        <strain evidence="2">ATCC BAA-798 / YNP1</strain>
    </source>
</reference>
<evidence type="ECO:0000313" key="2">
    <source>
        <dbReference type="Proteomes" id="UP000000323"/>
    </source>
</evidence>
<dbReference type="STRING" id="525904.Tter_0965"/>
<dbReference type="RefSeq" id="WP_012874917.1">
    <property type="nucleotide sequence ID" value="NC_013525.1"/>
</dbReference>
<evidence type="ECO:0008006" key="3">
    <source>
        <dbReference type="Google" id="ProtNLM"/>
    </source>
</evidence>
<keyword evidence="2" id="KW-1185">Reference proteome</keyword>
<accession>D1CG26</accession>